<dbReference type="RefSeq" id="WP_307348536.1">
    <property type="nucleotide sequence ID" value="NZ_JAUSVS010000002.1"/>
</dbReference>
<dbReference type="PANTHER" id="PTHR33619">
    <property type="entry name" value="POLYSACCHARIDE EXPORT PROTEIN GFCE-RELATED"/>
    <property type="match status" value="1"/>
</dbReference>
<feature type="signal peptide" evidence="3">
    <location>
        <begin position="1"/>
        <end position="23"/>
    </location>
</feature>
<evidence type="ECO:0000259" key="4">
    <source>
        <dbReference type="Pfam" id="PF02563"/>
    </source>
</evidence>
<dbReference type="InterPro" id="IPR003715">
    <property type="entry name" value="Poly_export_N"/>
</dbReference>
<dbReference type="Gene3D" id="3.30.1950.10">
    <property type="entry name" value="wza like domain"/>
    <property type="match status" value="1"/>
</dbReference>
<keyword evidence="7" id="KW-1185">Reference proteome</keyword>
<dbReference type="EMBL" id="JAUSVS010000002">
    <property type="protein sequence ID" value="MDQ0464123.1"/>
    <property type="molecule type" value="Genomic_DNA"/>
</dbReference>
<dbReference type="Pfam" id="PF02563">
    <property type="entry name" value="Poly_export"/>
    <property type="match status" value="1"/>
</dbReference>
<evidence type="ECO:0000259" key="5">
    <source>
        <dbReference type="Pfam" id="PF10531"/>
    </source>
</evidence>
<evidence type="ECO:0000256" key="1">
    <source>
        <dbReference type="ARBA" id="ARBA00022729"/>
    </source>
</evidence>
<dbReference type="Proteomes" id="UP001228905">
    <property type="component" value="Unassembled WGS sequence"/>
</dbReference>
<dbReference type="Pfam" id="PF10531">
    <property type="entry name" value="SLBB"/>
    <property type="match status" value="1"/>
</dbReference>
<organism evidence="6 7">
    <name type="scientific">Caulobacter ginsengisoli</name>
    <dbReference type="NCBI Taxonomy" id="400775"/>
    <lineage>
        <taxon>Bacteria</taxon>
        <taxon>Pseudomonadati</taxon>
        <taxon>Pseudomonadota</taxon>
        <taxon>Alphaproteobacteria</taxon>
        <taxon>Caulobacterales</taxon>
        <taxon>Caulobacteraceae</taxon>
        <taxon>Caulobacter</taxon>
    </lineage>
</organism>
<keyword evidence="1 3" id="KW-0732">Signal</keyword>
<dbReference type="InterPro" id="IPR049712">
    <property type="entry name" value="Poly_export"/>
</dbReference>
<dbReference type="PANTHER" id="PTHR33619:SF3">
    <property type="entry name" value="POLYSACCHARIDE EXPORT PROTEIN GFCE-RELATED"/>
    <property type="match status" value="1"/>
</dbReference>
<gene>
    <name evidence="6" type="ORF">QO010_001894</name>
</gene>
<feature type="domain" description="Polysaccharide export protein N-terminal" evidence="4">
    <location>
        <begin position="68"/>
        <end position="142"/>
    </location>
</feature>
<dbReference type="Gene3D" id="3.10.560.10">
    <property type="entry name" value="Outer membrane lipoprotein wza domain like"/>
    <property type="match status" value="1"/>
</dbReference>
<evidence type="ECO:0000256" key="2">
    <source>
        <dbReference type="SAM" id="MobiDB-lite"/>
    </source>
</evidence>
<accession>A0ABU0IQ34</accession>
<protein>
    <submittedName>
        <fullName evidence="6">Polysaccharide export outer membrane protein</fullName>
    </submittedName>
</protein>
<feature type="domain" description="Soluble ligand binding" evidence="5">
    <location>
        <begin position="148"/>
        <end position="200"/>
    </location>
</feature>
<comment type="caution">
    <text evidence="6">The sequence shown here is derived from an EMBL/GenBank/DDBJ whole genome shotgun (WGS) entry which is preliminary data.</text>
</comment>
<evidence type="ECO:0000313" key="7">
    <source>
        <dbReference type="Proteomes" id="UP001228905"/>
    </source>
</evidence>
<dbReference type="InterPro" id="IPR019554">
    <property type="entry name" value="Soluble_ligand-bd"/>
</dbReference>
<evidence type="ECO:0000256" key="3">
    <source>
        <dbReference type="SAM" id="SignalP"/>
    </source>
</evidence>
<reference evidence="6 7" key="1">
    <citation type="submission" date="2023-07" db="EMBL/GenBank/DDBJ databases">
        <title>Genomic Encyclopedia of Type Strains, Phase IV (KMG-IV): sequencing the most valuable type-strain genomes for metagenomic binning, comparative biology and taxonomic classification.</title>
        <authorList>
            <person name="Goeker M."/>
        </authorList>
    </citation>
    <scope>NUCLEOTIDE SEQUENCE [LARGE SCALE GENOMIC DNA]</scope>
    <source>
        <strain evidence="6 7">DSM 18695</strain>
    </source>
</reference>
<sequence length="261" mass="28007">MSPRSRLMVTLLATCAVAASAQAGNLRWPGYREGQSPPPASTAAPAPEPERDAPGAFANIGYADWSDSEPEYRLYPGDELDITVPSAPELNKTVTVQPDGRVSLPLIQPVMAADRTIPQLQDALTAAYATQLRRPQVSVAVKTAQPLKVFVMGEVDKSGVYDMPGDINALQAIALAGGFKSSARTHKIVVIRRGPGGTAMARTVDLDQVMKNPAGRDLVPLRRFDVIVVPRTGVAQVGVYMQQFRDLLPLQFSYAINGVSQ</sequence>
<feature type="chain" id="PRO_5046391861" evidence="3">
    <location>
        <begin position="24"/>
        <end position="261"/>
    </location>
</feature>
<name>A0ABU0IQ34_9CAUL</name>
<evidence type="ECO:0000313" key="6">
    <source>
        <dbReference type="EMBL" id="MDQ0464123.1"/>
    </source>
</evidence>
<feature type="region of interest" description="Disordered" evidence="2">
    <location>
        <begin position="28"/>
        <end position="56"/>
    </location>
</feature>
<proteinExistence type="predicted"/>